<dbReference type="Proteomes" id="UP001147830">
    <property type="component" value="Unassembled WGS sequence"/>
</dbReference>
<comment type="pathway">
    <text evidence="4">Cofactor biosynthesis; ubiquinone biosynthesis.</text>
</comment>
<keyword evidence="6" id="KW-1185">Reference proteome</keyword>
<dbReference type="RefSeq" id="WP_260975972.1">
    <property type="nucleotide sequence ID" value="NZ_JAOANI010000015.1"/>
</dbReference>
<dbReference type="EMBL" id="JAOANI010000015">
    <property type="protein sequence ID" value="MCT7359093.1"/>
    <property type="molecule type" value="Genomic_DNA"/>
</dbReference>
<evidence type="ECO:0000256" key="4">
    <source>
        <dbReference type="HAMAP-Rule" id="MF_01632"/>
    </source>
</evidence>
<evidence type="ECO:0000256" key="3">
    <source>
        <dbReference type="ARBA" id="ARBA00023239"/>
    </source>
</evidence>
<dbReference type="InterPro" id="IPR007440">
    <property type="entry name" value="Chorismate--pyruvate_lyase"/>
</dbReference>
<name>A0A9X2WF25_9GAMM</name>
<reference evidence="5" key="2">
    <citation type="submission" date="2022-08" db="EMBL/GenBank/DDBJ databases">
        <authorList>
            <person name="Dong C."/>
        </authorList>
    </citation>
    <scope>NUCLEOTIDE SEQUENCE</scope>
    <source>
        <strain evidence="5">59MF3M-4</strain>
    </source>
</reference>
<dbReference type="GO" id="GO:0008813">
    <property type="term" value="F:chorismate lyase activity"/>
    <property type="evidence" value="ECO:0007669"/>
    <property type="project" value="UniProtKB-UniRule"/>
</dbReference>
<sequence length="188" mass="21410">MKALSSLHLPAIPSLAPVLHPSAPRWSNRNQRRAFSLPPIWRDWLLDQQSLTARLSALRPNTFNVQVLAQYYGEPTAVERQALQLYGSQRLWIREVILRLGDVPLVYARTAIPLTTLSGNERCLQHLGARSLGSYLFRQPSLRRTPLQVSHCKANALGLEWSRRSVFTLRGKPLMVSEAFSQRLTEFL</sequence>
<comment type="similarity">
    <text evidence="4">Belongs to the UbiC family.</text>
</comment>
<dbReference type="PANTHER" id="PTHR38683">
    <property type="entry name" value="CHORISMATE PYRUVATE-LYASE"/>
    <property type="match status" value="1"/>
</dbReference>
<dbReference type="HAMAP" id="MF_01632">
    <property type="entry name" value="UbiC"/>
    <property type="match status" value="1"/>
</dbReference>
<dbReference type="SUPFAM" id="SSF64288">
    <property type="entry name" value="Chorismate lyase-like"/>
    <property type="match status" value="1"/>
</dbReference>
<comment type="function">
    <text evidence="4">Removes the pyruvyl group from chorismate, with concomitant aromatization of the ring, to provide 4-hydroxybenzoate (4HB) for the ubiquinone pathway.</text>
</comment>
<feature type="binding site" evidence="4">
    <location>
        <position position="132"/>
    </location>
    <ligand>
        <name>substrate</name>
    </ligand>
</feature>
<feature type="binding site" evidence="4">
    <location>
        <position position="178"/>
    </location>
    <ligand>
        <name>substrate</name>
    </ligand>
</feature>
<keyword evidence="4" id="KW-0670">Pyruvate</keyword>
<gene>
    <name evidence="4" type="primary">ubiC</name>
    <name evidence="5" type="ORF">NYR02_08680</name>
</gene>
<dbReference type="GO" id="GO:0006744">
    <property type="term" value="P:ubiquinone biosynthetic process"/>
    <property type="evidence" value="ECO:0007669"/>
    <property type="project" value="UniProtKB-UniRule"/>
</dbReference>
<keyword evidence="3 4" id="KW-0456">Lyase</keyword>
<feature type="binding site" evidence="4">
    <location>
        <position position="94"/>
    </location>
    <ligand>
        <name>substrate</name>
    </ligand>
</feature>
<dbReference type="Pfam" id="PF04345">
    <property type="entry name" value="Chor_lyase"/>
    <property type="match status" value="1"/>
</dbReference>
<evidence type="ECO:0000256" key="2">
    <source>
        <dbReference type="ARBA" id="ARBA00022688"/>
    </source>
</evidence>
<dbReference type="PANTHER" id="PTHR38683:SF1">
    <property type="entry name" value="CHORISMATE PYRUVATE-LYASE"/>
    <property type="match status" value="1"/>
</dbReference>
<dbReference type="AlphaFoldDB" id="A0A9X2WF25"/>
<accession>A0A9X2WF25</accession>
<protein>
    <recommendedName>
        <fullName evidence="4">Probable chorismate pyruvate-lyase</fullName>
        <shortName evidence="4">CL</shortName>
        <shortName evidence="4">CPL</shortName>
        <ecNumber evidence="4">4.1.3.40</ecNumber>
    </recommendedName>
</protein>
<keyword evidence="1 4" id="KW-0963">Cytoplasm</keyword>
<dbReference type="InterPro" id="IPR028978">
    <property type="entry name" value="Chorismate_lyase_/UTRA_dom_sf"/>
</dbReference>
<dbReference type="Gene3D" id="3.40.1410.10">
    <property type="entry name" value="Chorismate lyase-like"/>
    <property type="match status" value="1"/>
</dbReference>
<comment type="catalytic activity">
    <reaction evidence="4">
        <text>chorismate = 4-hydroxybenzoate + pyruvate</text>
        <dbReference type="Rhea" id="RHEA:16505"/>
        <dbReference type="ChEBI" id="CHEBI:15361"/>
        <dbReference type="ChEBI" id="CHEBI:17879"/>
        <dbReference type="ChEBI" id="CHEBI:29748"/>
        <dbReference type="EC" id="4.1.3.40"/>
    </reaction>
</comment>
<dbReference type="GO" id="GO:0005829">
    <property type="term" value="C:cytosol"/>
    <property type="evidence" value="ECO:0007669"/>
    <property type="project" value="TreeGrafter"/>
</dbReference>
<comment type="caution">
    <text evidence="5">The sequence shown here is derived from an EMBL/GenBank/DDBJ whole genome shotgun (WGS) entry which is preliminary data.</text>
</comment>
<comment type="subcellular location">
    <subcellularLocation>
        <location evidence="4">Cytoplasm</location>
    </subcellularLocation>
</comment>
<evidence type="ECO:0000313" key="5">
    <source>
        <dbReference type="EMBL" id="MCT7359093.1"/>
    </source>
</evidence>
<organism evidence="5 6">
    <name type="scientific">Thalassolituus pacificus</name>
    <dbReference type="NCBI Taxonomy" id="2975440"/>
    <lineage>
        <taxon>Bacteria</taxon>
        <taxon>Pseudomonadati</taxon>
        <taxon>Pseudomonadota</taxon>
        <taxon>Gammaproteobacteria</taxon>
        <taxon>Oceanospirillales</taxon>
        <taxon>Oceanospirillaceae</taxon>
        <taxon>Thalassolituus</taxon>
    </lineage>
</organism>
<evidence type="ECO:0000313" key="6">
    <source>
        <dbReference type="Proteomes" id="UP001147830"/>
    </source>
</evidence>
<dbReference type="GO" id="GO:0042866">
    <property type="term" value="P:pyruvate biosynthetic process"/>
    <property type="evidence" value="ECO:0007669"/>
    <property type="project" value="UniProtKB-UniRule"/>
</dbReference>
<keyword evidence="2 4" id="KW-0831">Ubiquinone biosynthesis</keyword>
<dbReference type="EC" id="4.1.3.40" evidence="4"/>
<proteinExistence type="inferred from homology"/>
<reference evidence="5" key="1">
    <citation type="journal article" date="2022" name="Front. Microbiol.">
        <title>Genome-based taxonomic rearrangement of Oceanobacter-related bacteria including the description of Thalassolituus hydrocarbonoclasticus sp. nov. and Thalassolituus pacificus sp. nov. and emended description of the genus Thalassolituus.</title>
        <authorList>
            <person name="Dong C."/>
            <person name="Wei L."/>
            <person name="Wang J."/>
            <person name="Lai Q."/>
            <person name="Huang Z."/>
            <person name="Shao Z."/>
        </authorList>
    </citation>
    <scope>NUCLEOTIDE SEQUENCE</scope>
    <source>
        <strain evidence="5">59MF3M-4</strain>
    </source>
</reference>
<comment type="caution">
    <text evidence="4">Lacks conserved residue(s) required for the propagation of feature annotation.</text>
</comment>
<evidence type="ECO:0000256" key="1">
    <source>
        <dbReference type="ARBA" id="ARBA00022490"/>
    </source>
</evidence>